<evidence type="ECO:0000259" key="3">
    <source>
        <dbReference type="SMART" id="SM01007"/>
    </source>
</evidence>
<dbReference type="Pfam" id="PF13561">
    <property type="entry name" value="adh_short_C2"/>
    <property type="match status" value="1"/>
</dbReference>
<dbReference type="PANTHER" id="PTHR43669">
    <property type="entry name" value="5-KETO-D-GLUCONATE 5-REDUCTASE"/>
    <property type="match status" value="1"/>
</dbReference>
<gene>
    <name evidence="4" type="ordered locus">Mesil_2857</name>
</gene>
<dbReference type="InterPro" id="IPR002347">
    <property type="entry name" value="SDR_fam"/>
</dbReference>
<dbReference type="InterPro" id="IPR001303">
    <property type="entry name" value="Aldolase_II/adducin_N"/>
</dbReference>
<dbReference type="Gene3D" id="3.40.50.720">
    <property type="entry name" value="NAD(P)-binding Rossmann-like Domain"/>
    <property type="match status" value="1"/>
</dbReference>
<feature type="domain" description="Class II aldolase/adducin N-terminal" evidence="3">
    <location>
        <begin position="19"/>
        <end position="218"/>
    </location>
</feature>
<dbReference type="KEGG" id="msv:Mesil_2857"/>
<dbReference type="HOGENOM" id="CLU_024866_0_0_0"/>
<dbReference type="NCBIfam" id="NF006189">
    <property type="entry name" value="PRK08324.1-3"/>
    <property type="match status" value="1"/>
</dbReference>
<dbReference type="PRINTS" id="PR00081">
    <property type="entry name" value="GDHRDH"/>
</dbReference>
<protein>
    <submittedName>
        <fullName evidence="4">Rhamnulose-1-phosphate aldolase/alcohol dehydrogenase</fullName>
    </submittedName>
</protein>
<keyword evidence="5" id="KW-1185">Reference proteome</keyword>
<dbReference type="InterPro" id="IPR036409">
    <property type="entry name" value="Aldolase_II/adducin_N_sf"/>
</dbReference>
<dbReference type="NCBIfam" id="TIGR02632">
    <property type="entry name" value="RhaD_aldol-ADH"/>
    <property type="match status" value="1"/>
</dbReference>
<evidence type="ECO:0000256" key="1">
    <source>
        <dbReference type="ARBA" id="ARBA00006484"/>
    </source>
</evidence>
<accession>D7BCW6</accession>
<dbReference type="PRINTS" id="PR00080">
    <property type="entry name" value="SDRFAMILY"/>
</dbReference>
<dbReference type="Gene3D" id="3.40.225.10">
    <property type="entry name" value="Class II aldolase/adducin N-terminal domain"/>
    <property type="match status" value="1"/>
</dbReference>
<proteinExistence type="inferred from homology"/>
<dbReference type="OrthoDB" id="9774430at2"/>
<evidence type="ECO:0000313" key="5">
    <source>
        <dbReference type="Proteomes" id="UP000001916"/>
    </source>
</evidence>
<dbReference type="PANTHER" id="PTHR43669:SF8">
    <property type="entry name" value="SHORT-CHAIN TYPE DEHYDROGENASE_REDUCTASE-RELATED"/>
    <property type="match status" value="1"/>
</dbReference>
<dbReference type="Pfam" id="PF00596">
    <property type="entry name" value="Aldolase_II"/>
    <property type="match status" value="1"/>
</dbReference>
<dbReference type="SUPFAM" id="SSF51735">
    <property type="entry name" value="NAD(P)-binding Rossmann-fold domains"/>
    <property type="match status" value="1"/>
</dbReference>
<evidence type="ECO:0000256" key="2">
    <source>
        <dbReference type="ARBA" id="ARBA00023002"/>
    </source>
</evidence>
<dbReference type="GO" id="GO:0016491">
    <property type="term" value="F:oxidoreductase activity"/>
    <property type="evidence" value="ECO:0007669"/>
    <property type="project" value="UniProtKB-KW"/>
</dbReference>
<dbReference type="CDD" id="cd08943">
    <property type="entry name" value="R1PA_ADH_SDR_c"/>
    <property type="match status" value="1"/>
</dbReference>
<dbReference type="SUPFAM" id="SSF53639">
    <property type="entry name" value="AraD/HMP-PK domain-like"/>
    <property type="match status" value="1"/>
</dbReference>
<dbReference type="InterPro" id="IPR013454">
    <property type="entry name" value="Bifunc_RhaD/ADH"/>
</dbReference>
<name>D7BCW6_ALLS1</name>
<dbReference type="SMART" id="SM01007">
    <property type="entry name" value="Aldolase_II"/>
    <property type="match status" value="1"/>
</dbReference>
<dbReference type="eggNOG" id="COG3347">
    <property type="taxonomic scope" value="Bacteria"/>
</dbReference>
<evidence type="ECO:0000313" key="4">
    <source>
        <dbReference type="EMBL" id="ADH64699.1"/>
    </source>
</evidence>
<sequence length="701" mass="76300">MPKNLWNEAKAPAGEGLAALAYRSRLLGADRSLVNLYGGNTSCKSLEHDHLGRAVEVLWVKGSGSDMADITEKGFAGLKLAEVLPLFGREAMSDEEMVAYLERCAFEPGRPRQSIETLLHAFIPARHVDHTHPDAVISLACSPQGRSLVREIYGERAAWVDYIRPGFTLAKQIGQAVRENPQVECVIMAKHGLVTWGETSRECYENTLRIIGEAEAYFRRAQRGVAYFRRAQRGVAYLARQTHARSLRVSLLPEPERKRWVAKLMPVLRGAMGGERPSVLCYDDSPEVLAFVGAEGAKALSQVGAACPDHLVHTKRVPLFLDWAPEQGEQALLERARAGVQAFAEEYRRYFEAHRGEGDRMFPPTPRVILIPGLGMITSGGDAWAAEVSRQLYHRAIAVMHQAQGGFVSLSEAESYAIEYWPLELYKLTLRPPPKALEGRIALVTGAASGIGKAIAHRLAAEGAHVVIADINTSGAEAVAAEIRRSRGYRKALALGMDVTDQDAVEAVFERTALEYGGVDLVVNNAGISASAPIEETSLEMWNRNLGILATGYFLVSRAAFRMWKTQGIGGNLIFIGSKNSVAAGKNAAAYSAAKAAELHLARCLAEEGGAYGIRVNSVLPDAVLAGSSIWNSSWRAERAATYGIREDQLEEFYRARTTLKVSIYPEDVAEAVYFFASPASSKTTGGVLTVDGGVPAAYMR</sequence>
<dbReference type="InterPro" id="IPR036291">
    <property type="entry name" value="NAD(P)-bd_dom_sf"/>
</dbReference>
<reference evidence="4 5" key="1">
    <citation type="journal article" date="2010" name="Stand. Genomic Sci.">
        <title>Complete genome sequence of Meiothermus silvanus type strain (VI-R2).</title>
        <authorList>
            <person name="Sikorski J."/>
            <person name="Tindall B.J."/>
            <person name="Lowry S."/>
            <person name="Lucas S."/>
            <person name="Nolan M."/>
            <person name="Copeland A."/>
            <person name="Glavina Del Rio T."/>
            <person name="Tice H."/>
            <person name="Cheng J.F."/>
            <person name="Han C."/>
            <person name="Pitluck S."/>
            <person name="Liolios K."/>
            <person name="Ivanova N."/>
            <person name="Mavromatis K."/>
            <person name="Mikhailova N."/>
            <person name="Pati A."/>
            <person name="Goodwin L."/>
            <person name="Chen A."/>
            <person name="Palaniappan K."/>
            <person name="Land M."/>
            <person name="Hauser L."/>
            <person name="Chang Y.J."/>
            <person name="Jeffries C.D."/>
            <person name="Rohde M."/>
            <person name="Goker M."/>
            <person name="Woyke T."/>
            <person name="Bristow J."/>
            <person name="Eisen J.A."/>
            <person name="Markowitz V."/>
            <person name="Hugenholtz P."/>
            <person name="Kyrpides N.C."/>
            <person name="Klenk H.P."/>
            <person name="Lapidus A."/>
        </authorList>
    </citation>
    <scope>NUCLEOTIDE SEQUENCE [LARGE SCALE GENOMIC DNA]</scope>
    <source>
        <strain evidence="5">ATCC 700542 / DSM 9946 / VI-R2</strain>
    </source>
</reference>
<dbReference type="Proteomes" id="UP000001916">
    <property type="component" value="Chromosome"/>
</dbReference>
<dbReference type="eggNOG" id="COG1028">
    <property type="taxonomic scope" value="Bacteria"/>
</dbReference>
<dbReference type="FunFam" id="3.40.50.720:FF:000084">
    <property type="entry name" value="Short-chain dehydrogenase reductase"/>
    <property type="match status" value="1"/>
</dbReference>
<keyword evidence="2" id="KW-0560">Oxidoreductase</keyword>
<dbReference type="STRING" id="526227.Mesil_2857"/>
<organism evidence="4 5">
    <name type="scientific">Allomeiothermus silvanus (strain ATCC 700542 / DSM 9946 / NBRC 106475 / NCIMB 13440 / VI-R2)</name>
    <name type="common">Thermus silvanus</name>
    <dbReference type="NCBI Taxonomy" id="526227"/>
    <lineage>
        <taxon>Bacteria</taxon>
        <taxon>Thermotogati</taxon>
        <taxon>Deinococcota</taxon>
        <taxon>Deinococci</taxon>
        <taxon>Thermales</taxon>
        <taxon>Thermaceae</taxon>
        <taxon>Allomeiothermus</taxon>
    </lineage>
</organism>
<dbReference type="EMBL" id="CP002042">
    <property type="protein sequence ID" value="ADH64699.1"/>
    <property type="molecule type" value="Genomic_DNA"/>
</dbReference>
<dbReference type="NCBIfam" id="NF006190">
    <property type="entry name" value="PRK08324.1-4"/>
    <property type="match status" value="1"/>
</dbReference>
<dbReference type="RefSeq" id="WP_013159233.1">
    <property type="nucleotide sequence ID" value="NC_014212.1"/>
</dbReference>
<comment type="similarity">
    <text evidence="1">Belongs to the short-chain dehydrogenases/reductases (SDR) family.</text>
</comment>
<dbReference type="AlphaFoldDB" id="D7BCW6"/>